<comment type="caution">
    <text evidence="1">The sequence shown here is derived from an EMBL/GenBank/DDBJ whole genome shotgun (WGS) entry which is preliminary data.</text>
</comment>
<dbReference type="EMBL" id="JAJSOF020000017">
    <property type="protein sequence ID" value="KAJ4440401.1"/>
    <property type="molecule type" value="Genomic_DNA"/>
</dbReference>
<accession>A0ABQ8T336</accession>
<organism evidence="1 2">
    <name type="scientific">Periplaneta americana</name>
    <name type="common">American cockroach</name>
    <name type="synonym">Blatta americana</name>
    <dbReference type="NCBI Taxonomy" id="6978"/>
    <lineage>
        <taxon>Eukaryota</taxon>
        <taxon>Metazoa</taxon>
        <taxon>Ecdysozoa</taxon>
        <taxon>Arthropoda</taxon>
        <taxon>Hexapoda</taxon>
        <taxon>Insecta</taxon>
        <taxon>Pterygota</taxon>
        <taxon>Neoptera</taxon>
        <taxon>Polyneoptera</taxon>
        <taxon>Dictyoptera</taxon>
        <taxon>Blattodea</taxon>
        <taxon>Blattoidea</taxon>
        <taxon>Blattidae</taxon>
        <taxon>Blattinae</taxon>
        <taxon>Periplaneta</taxon>
    </lineage>
</organism>
<protein>
    <recommendedName>
        <fullName evidence="3">Transposase</fullName>
    </recommendedName>
</protein>
<keyword evidence="2" id="KW-1185">Reference proteome</keyword>
<name>A0ABQ8T336_PERAM</name>
<gene>
    <name evidence="1" type="ORF">ANN_08542</name>
</gene>
<reference evidence="1 2" key="1">
    <citation type="journal article" date="2022" name="Allergy">
        <title>Genome assembly and annotation of Periplaneta americana reveal a comprehensive cockroach allergen profile.</title>
        <authorList>
            <person name="Wang L."/>
            <person name="Xiong Q."/>
            <person name="Saelim N."/>
            <person name="Wang L."/>
            <person name="Nong W."/>
            <person name="Wan A.T."/>
            <person name="Shi M."/>
            <person name="Liu X."/>
            <person name="Cao Q."/>
            <person name="Hui J.H.L."/>
            <person name="Sookrung N."/>
            <person name="Leung T.F."/>
            <person name="Tungtrongchitr A."/>
            <person name="Tsui S.K.W."/>
        </authorList>
    </citation>
    <scope>NUCLEOTIDE SEQUENCE [LARGE SCALE GENOMIC DNA]</scope>
    <source>
        <strain evidence="1">PWHHKU_190912</strain>
    </source>
</reference>
<sequence length="161" mass="19132">MRDVYQKIPLNLLCQGVLYMYRILKENRPSSERRQRGLYIHFPNIMILWYRGGEALTPLDNEFVSFSIDIIVNMNMISNNYRNCAVFLTLREKYSINSSQLHRKTGIDTIKQFIHSQAKKFCNNLQNIPDVVHYSLQIEHRLSEYRSTETSVNRKRSSRQI</sequence>
<proteinExistence type="predicted"/>
<evidence type="ECO:0008006" key="3">
    <source>
        <dbReference type="Google" id="ProtNLM"/>
    </source>
</evidence>
<dbReference type="Proteomes" id="UP001148838">
    <property type="component" value="Unassembled WGS sequence"/>
</dbReference>
<evidence type="ECO:0000313" key="2">
    <source>
        <dbReference type="Proteomes" id="UP001148838"/>
    </source>
</evidence>
<evidence type="ECO:0000313" key="1">
    <source>
        <dbReference type="EMBL" id="KAJ4440401.1"/>
    </source>
</evidence>